<keyword evidence="10" id="KW-1185">Reference proteome</keyword>
<evidence type="ECO:0000256" key="1">
    <source>
        <dbReference type="ARBA" id="ARBA00004127"/>
    </source>
</evidence>
<dbReference type="NCBIfam" id="TIGR00898">
    <property type="entry name" value="2A0119"/>
    <property type="match status" value="1"/>
</dbReference>
<feature type="transmembrane region" description="Helical" evidence="7">
    <location>
        <begin position="174"/>
        <end position="195"/>
    </location>
</feature>
<dbReference type="OMA" id="AFIVICY"/>
<protein>
    <recommendedName>
        <fullName evidence="8">Major facilitator superfamily (MFS) profile domain-containing protein</fullName>
    </recommendedName>
</protein>
<dbReference type="InterPro" id="IPR036259">
    <property type="entry name" value="MFS_trans_sf"/>
</dbReference>
<reference evidence="9" key="2">
    <citation type="submission" date="2025-09" db="UniProtKB">
        <authorList>
            <consortium name="Ensembl"/>
        </authorList>
    </citation>
    <scope>IDENTIFICATION</scope>
</reference>
<feature type="transmembrane region" description="Helical" evidence="7">
    <location>
        <begin position="379"/>
        <end position="403"/>
    </location>
</feature>
<evidence type="ECO:0000256" key="6">
    <source>
        <dbReference type="SAM" id="MobiDB-lite"/>
    </source>
</evidence>
<dbReference type="GO" id="GO:0012505">
    <property type="term" value="C:endomembrane system"/>
    <property type="evidence" value="ECO:0007669"/>
    <property type="project" value="UniProtKB-SubCell"/>
</dbReference>
<feature type="region of interest" description="Disordered" evidence="6">
    <location>
        <begin position="537"/>
        <end position="586"/>
    </location>
</feature>
<dbReference type="GeneTree" id="ENSGT00940000154901"/>
<evidence type="ECO:0000256" key="4">
    <source>
        <dbReference type="ARBA" id="ARBA00022989"/>
    </source>
</evidence>
<evidence type="ECO:0000256" key="2">
    <source>
        <dbReference type="ARBA" id="ARBA00009203"/>
    </source>
</evidence>
<feature type="transmembrane region" description="Helical" evidence="7">
    <location>
        <begin position="349"/>
        <end position="367"/>
    </location>
</feature>
<feature type="domain" description="Major facilitator superfamily (MFS) profile" evidence="8">
    <location>
        <begin position="27"/>
        <end position="520"/>
    </location>
</feature>
<dbReference type="FunFam" id="1.20.1250.20:FF:000023">
    <property type="entry name" value="Solute carrier family 22 member 6"/>
    <property type="match status" value="1"/>
</dbReference>
<accession>A0A8D0E6A7</accession>
<evidence type="ECO:0000259" key="8">
    <source>
        <dbReference type="PROSITE" id="PS50850"/>
    </source>
</evidence>
<dbReference type="Ensembl" id="ENSSMRT00000030828.1">
    <property type="protein sequence ID" value="ENSSMRP00000026360.1"/>
    <property type="gene ID" value="ENSSMRG00000020358.1"/>
</dbReference>
<feature type="compositionally biased region" description="Basic and acidic residues" evidence="6">
    <location>
        <begin position="538"/>
        <end position="549"/>
    </location>
</feature>
<feature type="transmembrane region" description="Helical" evidence="7">
    <location>
        <begin position="261"/>
        <end position="280"/>
    </location>
</feature>
<evidence type="ECO:0000256" key="7">
    <source>
        <dbReference type="SAM" id="Phobius"/>
    </source>
</evidence>
<dbReference type="GO" id="GO:0022857">
    <property type="term" value="F:transmembrane transporter activity"/>
    <property type="evidence" value="ECO:0007669"/>
    <property type="project" value="InterPro"/>
</dbReference>
<evidence type="ECO:0000256" key="5">
    <source>
        <dbReference type="ARBA" id="ARBA00023136"/>
    </source>
</evidence>
<evidence type="ECO:0000256" key="3">
    <source>
        <dbReference type="ARBA" id="ARBA00022692"/>
    </source>
</evidence>
<feature type="transmembrane region" description="Helical" evidence="7">
    <location>
        <begin position="410"/>
        <end position="426"/>
    </location>
</feature>
<keyword evidence="3 7" id="KW-0812">Transmembrane</keyword>
<dbReference type="InterPro" id="IPR004749">
    <property type="entry name" value="Orgcat_transp/SVOP"/>
</dbReference>
<feature type="transmembrane region" description="Helical" evidence="7">
    <location>
        <begin position="201"/>
        <end position="224"/>
    </location>
</feature>
<dbReference type="Proteomes" id="UP000694421">
    <property type="component" value="Unplaced"/>
</dbReference>
<dbReference type="AlphaFoldDB" id="A0A8D0E6A7"/>
<comment type="subcellular location">
    <subcellularLocation>
        <location evidence="1">Endomembrane system</location>
        <topology evidence="1">Multi-pass membrane protein</topology>
    </subcellularLocation>
</comment>
<dbReference type="CDD" id="cd17446">
    <property type="entry name" value="MFS_SLC22A6_OAT1_like"/>
    <property type="match status" value="1"/>
</dbReference>
<dbReference type="InterPro" id="IPR020846">
    <property type="entry name" value="MFS_dom"/>
</dbReference>
<comment type="similarity">
    <text evidence="2">Belongs to the major facilitator (TC 2.A.1) superfamily. Organic cation transporter (TC 2.A.1.19) family.</text>
</comment>
<reference evidence="9" key="1">
    <citation type="submission" date="2025-08" db="UniProtKB">
        <authorList>
            <consortium name="Ensembl"/>
        </authorList>
    </citation>
    <scope>IDENTIFICATION</scope>
</reference>
<evidence type="ECO:0000313" key="10">
    <source>
        <dbReference type="Proteomes" id="UP000694421"/>
    </source>
</evidence>
<dbReference type="InterPro" id="IPR005828">
    <property type="entry name" value="MFS_sugar_transport-like"/>
</dbReference>
<keyword evidence="5 7" id="KW-0472">Membrane</keyword>
<sequence length="586" mass="64516">MTFAELLDQVGGMGRFQILNVVLLSSPIVFMAAHNLLQNFTAAIPSHHCRVAFNHTCDGGNASKKVGCTDLLKASIPTDSYQRVQKCRRFVTLQWQLLNPNSSEARGAEAAETEPCWDGWTYDSRVFASTIVTEWDLVCEFRTLQQMAQSIYMAGVLVGAVAFGSLSDKFGRKALLIWSCLQMAVSGSCAAFAPSFTAYCIFRFLSGMALSGVSLNCVSLSVEWTPMHSRATVSMVTGYGYSVGQFVLAGVAYAIRDWRWLQLAVSFPYFVFFLYAWWFIESARWYATTGKLDQALTELHKVARINGQKEQEQKLSLEVLRANLQKEMASAKSTFTVVDLVRTPGVRRITCCLFFVWFSTSFAYYGLAMDLQNFGVDVYLIQVIFGAVDIPAKLIAFIVICYCGRRITQALSLILAGLAIAANIFVPQDMQILRTVLAVFGKGCLAASFNCVFLYTGELYPTVIRQTGMGFGNTMARVGGIVAPLVKMTGEYFPTLPILIYGASPIISGIAACFLPETLNVPLPDTIEDVESQSVVQEKTDRSSKEINSHQDGVVLQTRLCKESTQDTSADSPLHDRPPKPGAPPL</sequence>
<dbReference type="Pfam" id="PF00083">
    <property type="entry name" value="Sugar_tr"/>
    <property type="match status" value="1"/>
</dbReference>
<evidence type="ECO:0000313" key="9">
    <source>
        <dbReference type="Ensembl" id="ENSSMRP00000026360.1"/>
    </source>
</evidence>
<name>A0A8D0E6A7_SALMN</name>
<organism evidence="9 10">
    <name type="scientific">Salvator merianae</name>
    <name type="common">Argentine black and white tegu</name>
    <name type="synonym">Tupinambis merianae</name>
    <dbReference type="NCBI Taxonomy" id="96440"/>
    <lineage>
        <taxon>Eukaryota</taxon>
        <taxon>Metazoa</taxon>
        <taxon>Chordata</taxon>
        <taxon>Craniata</taxon>
        <taxon>Vertebrata</taxon>
        <taxon>Euteleostomi</taxon>
        <taxon>Lepidosauria</taxon>
        <taxon>Squamata</taxon>
        <taxon>Bifurcata</taxon>
        <taxon>Unidentata</taxon>
        <taxon>Episquamata</taxon>
        <taxon>Laterata</taxon>
        <taxon>Teiioidea</taxon>
        <taxon>Teiidae</taxon>
        <taxon>Salvator</taxon>
    </lineage>
</organism>
<dbReference type="GO" id="GO:0016020">
    <property type="term" value="C:membrane"/>
    <property type="evidence" value="ECO:0007669"/>
    <property type="project" value="InterPro"/>
</dbReference>
<proteinExistence type="inferred from homology"/>
<dbReference type="SUPFAM" id="SSF103473">
    <property type="entry name" value="MFS general substrate transporter"/>
    <property type="match status" value="1"/>
</dbReference>
<dbReference type="Gene3D" id="1.20.1250.20">
    <property type="entry name" value="MFS general substrate transporter like domains"/>
    <property type="match status" value="1"/>
</dbReference>
<feature type="transmembrane region" description="Helical" evidence="7">
    <location>
        <begin position="236"/>
        <end position="255"/>
    </location>
</feature>
<dbReference type="PROSITE" id="PS50850">
    <property type="entry name" value="MFS"/>
    <property type="match status" value="1"/>
</dbReference>
<dbReference type="PANTHER" id="PTHR24064">
    <property type="entry name" value="SOLUTE CARRIER FAMILY 22 MEMBER"/>
    <property type="match status" value="1"/>
</dbReference>
<feature type="transmembrane region" description="Helical" evidence="7">
    <location>
        <begin position="150"/>
        <end position="167"/>
    </location>
</feature>
<keyword evidence="4 7" id="KW-1133">Transmembrane helix</keyword>
<feature type="transmembrane region" description="Helical" evidence="7">
    <location>
        <begin position="432"/>
        <end position="455"/>
    </location>
</feature>